<organism evidence="1 2">
    <name type="scientific">Umbelopsis vinacea</name>
    <dbReference type="NCBI Taxonomy" id="44442"/>
    <lineage>
        <taxon>Eukaryota</taxon>
        <taxon>Fungi</taxon>
        <taxon>Fungi incertae sedis</taxon>
        <taxon>Mucoromycota</taxon>
        <taxon>Mucoromycotina</taxon>
        <taxon>Umbelopsidomycetes</taxon>
        <taxon>Umbelopsidales</taxon>
        <taxon>Umbelopsidaceae</taxon>
        <taxon>Umbelopsis</taxon>
    </lineage>
</organism>
<name>A0A8H7Q1M3_9FUNG</name>
<comment type="caution">
    <text evidence="1">The sequence shown here is derived from an EMBL/GenBank/DDBJ whole genome shotgun (WGS) entry which is preliminary data.</text>
</comment>
<sequence length="178" mass="20304">MSNTKSITEIAWTMFDTKHQRVLDQHYITSNATSESVSNDSEDAIRPKSYVMVSTEQALKILEKDITWAANRDKSVALLAHDLPRCLLALKHHGWSRLWSKADGSVETDMFCLREMYEVGSQKLGHRASLAEIFNYVELPTCSIGDTEMSKRRIPDFEDFGDISHFVRENVQEPSSPH</sequence>
<gene>
    <name evidence="1" type="ORF">INT44_009151</name>
</gene>
<evidence type="ECO:0000313" key="2">
    <source>
        <dbReference type="Proteomes" id="UP000612746"/>
    </source>
</evidence>
<evidence type="ECO:0000313" key="1">
    <source>
        <dbReference type="EMBL" id="KAG2184136.1"/>
    </source>
</evidence>
<dbReference type="AlphaFoldDB" id="A0A8H7Q1M3"/>
<reference evidence="1" key="1">
    <citation type="submission" date="2020-12" db="EMBL/GenBank/DDBJ databases">
        <title>Metabolic potential, ecology and presence of endohyphal bacteria is reflected in genomic diversity of Mucoromycotina.</title>
        <authorList>
            <person name="Muszewska A."/>
            <person name="Okrasinska A."/>
            <person name="Steczkiewicz K."/>
            <person name="Drgas O."/>
            <person name="Orlowska M."/>
            <person name="Perlinska-Lenart U."/>
            <person name="Aleksandrzak-Piekarczyk T."/>
            <person name="Szatraj K."/>
            <person name="Zielenkiewicz U."/>
            <person name="Pilsyk S."/>
            <person name="Malc E."/>
            <person name="Mieczkowski P."/>
            <person name="Kruszewska J.S."/>
            <person name="Biernat P."/>
            <person name="Pawlowska J."/>
        </authorList>
    </citation>
    <scope>NUCLEOTIDE SEQUENCE</scope>
    <source>
        <strain evidence="1">WA0000051536</strain>
    </source>
</reference>
<dbReference type="Proteomes" id="UP000612746">
    <property type="component" value="Unassembled WGS sequence"/>
</dbReference>
<dbReference type="OrthoDB" id="10374233at2759"/>
<dbReference type="EMBL" id="JAEPRA010000006">
    <property type="protein sequence ID" value="KAG2184136.1"/>
    <property type="molecule type" value="Genomic_DNA"/>
</dbReference>
<keyword evidence="2" id="KW-1185">Reference proteome</keyword>
<proteinExistence type="predicted"/>
<accession>A0A8H7Q1M3</accession>
<protein>
    <submittedName>
        <fullName evidence="1">Uncharacterized protein</fullName>
    </submittedName>
</protein>